<evidence type="ECO:0000313" key="4">
    <source>
        <dbReference type="Proteomes" id="UP001295423"/>
    </source>
</evidence>
<feature type="compositionally biased region" description="Basic and acidic residues" evidence="1">
    <location>
        <begin position="287"/>
        <end position="301"/>
    </location>
</feature>
<keyword evidence="4" id="KW-1185">Reference proteome</keyword>
<name>A0AAD2G4M0_9STRA</name>
<feature type="transmembrane region" description="Helical" evidence="2">
    <location>
        <begin position="12"/>
        <end position="38"/>
    </location>
</feature>
<protein>
    <recommendedName>
        <fullName evidence="5">PNPLA domain-containing protein</fullName>
    </recommendedName>
</protein>
<dbReference type="Proteomes" id="UP001295423">
    <property type="component" value="Unassembled WGS sequence"/>
</dbReference>
<organism evidence="3 4">
    <name type="scientific">Cylindrotheca closterium</name>
    <dbReference type="NCBI Taxonomy" id="2856"/>
    <lineage>
        <taxon>Eukaryota</taxon>
        <taxon>Sar</taxon>
        <taxon>Stramenopiles</taxon>
        <taxon>Ochrophyta</taxon>
        <taxon>Bacillariophyta</taxon>
        <taxon>Bacillariophyceae</taxon>
        <taxon>Bacillariophycidae</taxon>
        <taxon>Bacillariales</taxon>
        <taxon>Bacillariaceae</taxon>
        <taxon>Cylindrotheca</taxon>
    </lineage>
</organism>
<comment type="caution">
    <text evidence="3">The sequence shown here is derived from an EMBL/GenBank/DDBJ whole genome shotgun (WGS) entry which is preliminary data.</text>
</comment>
<keyword evidence="2" id="KW-0812">Transmembrane</keyword>
<gene>
    <name evidence="3" type="ORF">CYCCA115_LOCUS19819</name>
</gene>
<evidence type="ECO:0000256" key="1">
    <source>
        <dbReference type="SAM" id="MobiDB-lite"/>
    </source>
</evidence>
<accession>A0AAD2G4M0</accession>
<dbReference type="EMBL" id="CAKOGP040002114">
    <property type="protein sequence ID" value="CAJ1962713.1"/>
    <property type="molecule type" value="Genomic_DNA"/>
</dbReference>
<feature type="compositionally biased region" description="Polar residues" evidence="1">
    <location>
        <begin position="302"/>
        <end position="315"/>
    </location>
</feature>
<keyword evidence="2" id="KW-0472">Membrane</keyword>
<evidence type="ECO:0008006" key="5">
    <source>
        <dbReference type="Google" id="ProtNLM"/>
    </source>
</evidence>
<feature type="transmembrane region" description="Helical" evidence="2">
    <location>
        <begin position="58"/>
        <end position="75"/>
    </location>
</feature>
<reference evidence="3" key="1">
    <citation type="submission" date="2023-08" db="EMBL/GenBank/DDBJ databases">
        <authorList>
            <person name="Audoor S."/>
            <person name="Bilcke G."/>
        </authorList>
    </citation>
    <scope>NUCLEOTIDE SEQUENCE</scope>
</reference>
<proteinExistence type="predicted"/>
<evidence type="ECO:0000256" key="2">
    <source>
        <dbReference type="SAM" id="Phobius"/>
    </source>
</evidence>
<evidence type="ECO:0000313" key="3">
    <source>
        <dbReference type="EMBL" id="CAJ1962713.1"/>
    </source>
</evidence>
<feature type="region of interest" description="Disordered" evidence="1">
    <location>
        <begin position="287"/>
        <end position="315"/>
    </location>
</feature>
<dbReference type="AlphaFoldDB" id="A0AAD2G4M0"/>
<keyword evidence="2" id="KW-1133">Transmembrane helix</keyword>
<sequence>MRISSQQAYAGGVFVGVMRMIGTVFKVLLCFFAIYRLLAWPPLHWFYDPVSHAGPGTIYIPGGGFSGFWFHLGYLQSMKDLHEYEYYCFSSACLGILAVLMDHTADDVMDAALLAQERWQDNHISRFDLVENFLETLVPTSDDDSHDQEQLQQILSKIKILVTTTENGVEVLQATNRDELLDLMIKTTWVPALTGWGFLTDHKDVYLDGGFSRYLHPDCEYVLELPMVWETLVHTFTPSLTRETIRELWNVGYEYEYGFQGLSKQAKEGFLITNDDDDEEIYLQRERNDTQHNDTSCRSETMDSVQSSSLLQMIQ</sequence>